<dbReference type="Pfam" id="PF04321">
    <property type="entry name" value="RmlD_sub_bind"/>
    <property type="match status" value="1"/>
</dbReference>
<comment type="caution">
    <text evidence="8">The sequence shown here is derived from an EMBL/GenBank/DDBJ whole genome shotgun (WGS) entry which is preliminary data.</text>
</comment>
<evidence type="ECO:0000313" key="9">
    <source>
        <dbReference type="Proteomes" id="UP001363035"/>
    </source>
</evidence>
<comment type="pathway">
    <text evidence="1 6">Carbohydrate biosynthesis; dTDP-L-rhamnose biosynthesis.</text>
</comment>
<sequence>MDKLGNSSTRVLLTGSNGFLGQKCTDFILEKTHYTLCCTSQSPNRNPNNTGYRFVQLDLLDQEGLVELMEEFQPTHILHTAAMTAVEACEQDPALCQKLNVDVVKLLLEAAEKNNIHLTFLSTDFVFDGKNGPYKEIDETNPCNAYGASKVAAEQIILASSAKAAILRTILVYGVIADKKRSNLVLWAKSKLGANEAIKVVNDQWRMPTWVDDLADACILCIEKSATGIYHISSEKMYSVLEAVQEIADYWGYDQSLISPISAGEIGQSENRPQKTGFILDKAKKELGYQPTSFRDSLPSIDQQIKFYMK</sequence>
<keyword evidence="9" id="KW-1185">Reference proteome</keyword>
<evidence type="ECO:0000256" key="4">
    <source>
        <dbReference type="ARBA" id="ARBA00017099"/>
    </source>
</evidence>
<evidence type="ECO:0000256" key="6">
    <source>
        <dbReference type="RuleBase" id="RU364082"/>
    </source>
</evidence>
<comment type="catalytic activity">
    <reaction evidence="5">
        <text>dTDP-beta-L-rhamnose + NADP(+) = dTDP-4-dehydro-beta-L-rhamnose + NADPH + H(+)</text>
        <dbReference type="Rhea" id="RHEA:21796"/>
        <dbReference type="ChEBI" id="CHEBI:15378"/>
        <dbReference type="ChEBI" id="CHEBI:57510"/>
        <dbReference type="ChEBI" id="CHEBI:57783"/>
        <dbReference type="ChEBI" id="CHEBI:58349"/>
        <dbReference type="ChEBI" id="CHEBI:62830"/>
        <dbReference type="EC" id="1.1.1.133"/>
    </reaction>
</comment>
<evidence type="ECO:0000256" key="3">
    <source>
        <dbReference type="ARBA" id="ARBA00012929"/>
    </source>
</evidence>
<protein>
    <recommendedName>
        <fullName evidence="4 6">dTDP-4-dehydrorhamnose reductase</fullName>
        <ecNumber evidence="3 6">1.1.1.133</ecNumber>
    </recommendedName>
</protein>
<organism evidence="8 9">
    <name type="scientific">Sphingobacterium tenebrionis</name>
    <dbReference type="NCBI Taxonomy" id="3111775"/>
    <lineage>
        <taxon>Bacteria</taxon>
        <taxon>Pseudomonadati</taxon>
        <taxon>Bacteroidota</taxon>
        <taxon>Sphingobacteriia</taxon>
        <taxon>Sphingobacteriales</taxon>
        <taxon>Sphingobacteriaceae</taxon>
        <taxon>Sphingobacterium</taxon>
    </lineage>
</organism>
<dbReference type="RefSeq" id="WP_099365945.1">
    <property type="nucleotide sequence ID" value="NZ_JAYLLN010000029.1"/>
</dbReference>
<feature type="domain" description="RmlD-like substrate binding" evidence="7">
    <location>
        <begin position="10"/>
        <end position="301"/>
    </location>
</feature>
<dbReference type="InterPro" id="IPR036291">
    <property type="entry name" value="NAD(P)-bd_dom_sf"/>
</dbReference>
<dbReference type="EMBL" id="JAYLLN010000029">
    <property type="protein sequence ID" value="MEI5985597.1"/>
    <property type="molecule type" value="Genomic_DNA"/>
</dbReference>
<evidence type="ECO:0000313" key="8">
    <source>
        <dbReference type="EMBL" id="MEI5985597.1"/>
    </source>
</evidence>
<evidence type="ECO:0000256" key="5">
    <source>
        <dbReference type="ARBA" id="ARBA00048200"/>
    </source>
</evidence>
<comment type="similarity">
    <text evidence="2 6">Belongs to the dTDP-4-dehydrorhamnose reductase family.</text>
</comment>
<comment type="function">
    <text evidence="6">Catalyzes the reduction of dTDP-6-deoxy-L-lyxo-4-hexulose to yield dTDP-L-rhamnose.</text>
</comment>
<evidence type="ECO:0000259" key="7">
    <source>
        <dbReference type="Pfam" id="PF04321"/>
    </source>
</evidence>
<reference evidence="8 9" key="1">
    <citation type="submission" date="2024-01" db="EMBL/GenBank/DDBJ databases">
        <title>Sphingobacterium tenebrionis sp. nov., a novel endophyte isolated from tenebrio molitor intestines.</title>
        <authorList>
            <person name="Zhang C."/>
        </authorList>
    </citation>
    <scope>NUCLEOTIDE SEQUENCE [LARGE SCALE GENOMIC DNA]</scope>
    <source>
        <strain evidence="8 9">PU5-4</strain>
    </source>
</reference>
<dbReference type="Proteomes" id="UP001363035">
    <property type="component" value="Unassembled WGS sequence"/>
</dbReference>
<evidence type="ECO:0000256" key="2">
    <source>
        <dbReference type="ARBA" id="ARBA00010944"/>
    </source>
</evidence>
<gene>
    <name evidence="8" type="ORF">VJ786_11875</name>
</gene>
<dbReference type="PANTHER" id="PTHR10491">
    <property type="entry name" value="DTDP-4-DEHYDRORHAMNOSE REDUCTASE"/>
    <property type="match status" value="1"/>
</dbReference>
<dbReference type="InterPro" id="IPR029903">
    <property type="entry name" value="RmlD-like-bd"/>
</dbReference>
<keyword evidence="6" id="KW-0521">NADP</keyword>
<dbReference type="InterPro" id="IPR005913">
    <property type="entry name" value="dTDP_dehydrorham_reduct"/>
</dbReference>
<keyword evidence="6" id="KW-0560">Oxidoreductase</keyword>
<dbReference type="CDD" id="cd05254">
    <property type="entry name" value="dTDP_HR_like_SDR_e"/>
    <property type="match status" value="1"/>
</dbReference>
<dbReference type="Gene3D" id="3.40.50.720">
    <property type="entry name" value="NAD(P)-binding Rossmann-like Domain"/>
    <property type="match status" value="1"/>
</dbReference>
<dbReference type="EC" id="1.1.1.133" evidence="3 6"/>
<dbReference type="PANTHER" id="PTHR10491:SF4">
    <property type="entry name" value="METHIONINE ADENOSYLTRANSFERASE 2 SUBUNIT BETA"/>
    <property type="match status" value="1"/>
</dbReference>
<proteinExistence type="inferred from homology"/>
<dbReference type="SUPFAM" id="SSF51735">
    <property type="entry name" value="NAD(P)-binding Rossmann-fold domains"/>
    <property type="match status" value="1"/>
</dbReference>
<evidence type="ECO:0000256" key="1">
    <source>
        <dbReference type="ARBA" id="ARBA00004781"/>
    </source>
</evidence>
<accession>A0ABU8I798</accession>
<name>A0ABU8I798_9SPHI</name>